<name>A0A7M5V7N1_9CNID</name>
<evidence type="ECO:0000256" key="6">
    <source>
        <dbReference type="ARBA" id="ARBA00022837"/>
    </source>
</evidence>
<evidence type="ECO:0000256" key="5">
    <source>
        <dbReference type="ARBA" id="ARBA00022737"/>
    </source>
</evidence>
<dbReference type="FunFam" id="2.60.40.60:FF:000013">
    <property type="entry name" value="Cadherin EGF LAG seven-pass G-type receptor"/>
    <property type="match status" value="1"/>
</dbReference>
<dbReference type="SMART" id="SM00112">
    <property type="entry name" value="CA"/>
    <property type="match status" value="4"/>
</dbReference>
<dbReference type="SUPFAM" id="SSF49313">
    <property type="entry name" value="Cadherin-like"/>
    <property type="match status" value="4"/>
</dbReference>
<proteinExistence type="predicted"/>
<evidence type="ECO:0000256" key="10">
    <source>
        <dbReference type="ARBA" id="ARBA00023157"/>
    </source>
</evidence>
<keyword evidence="11" id="KW-0325">Glycoprotein</keyword>
<dbReference type="PANTHER" id="PTHR24025:SF31">
    <property type="entry name" value="NEURAL-CADHERIN"/>
    <property type="match status" value="1"/>
</dbReference>
<dbReference type="InterPro" id="IPR050971">
    <property type="entry name" value="Cadherin-domain_protein"/>
</dbReference>
<dbReference type="GO" id="GO:0007156">
    <property type="term" value="P:homophilic cell adhesion via plasma membrane adhesion molecules"/>
    <property type="evidence" value="ECO:0007669"/>
    <property type="project" value="InterPro"/>
</dbReference>
<dbReference type="PRINTS" id="PR00205">
    <property type="entry name" value="CADHERIN"/>
</dbReference>
<accession>A0A7M5V7N1</accession>
<keyword evidence="9" id="KW-0472">Membrane</keyword>
<evidence type="ECO:0000256" key="3">
    <source>
        <dbReference type="ARBA" id="ARBA00022692"/>
    </source>
</evidence>
<evidence type="ECO:0000256" key="7">
    <source>
        <dbReference type="ARBA" id="ARBA00022889"/>
    </source>
</evidence>
<dbReference type="PROSITE" id="PS50268">
    <property type="entry name" value="CADHERIN_2"/>
    <property type="match status" value="4"/>
</dbReference>
<keyword evidence="10" id="KW-1015">Disulfide bond</keyword>
<keyword evidence="16" id="KW-1185">Reference proteome</keyword>
<evidence type="ECO:0000259" key="14">
    <source>
        <dbReference type="PROSITE" id="PS50268"/>
    </source>
</evidence>
<organism evidence="15 16">
    <name type="scientific">Clytia hemisphaerica</name>
    <dbReference type="NCBI Taxonomy" id="252671"/>
    <lineage>
        <taxon>Eukaryota</taxon>
        <taxon>Metazoa</taxon>
        <taxon>Cnidaria</taxon>
        <taxon>Hydrozoa</taxon>
        <taxon>Hydroidolina</taxon>
        <taxon>Leptothecata</taxon>
        <taxon>Obeliida</taxon>
        <taxon>Clytiidae</taxon>
        <taxon>Clytia</taxon>
    </lineage>
</organism>
<feature type="domain" description="Cadherin" evidence="14">
    <location>
        <begin position="42"/>
        <end position="146"/>
    </location>
</feature>
<keyword evidence="7" id="KW-0130">Cell adhesion</keyword>
<dbReference type="Gene3D" id="2.60.40.60">
    <property type="entry name" value="Cadherins"/>
    <property type="match status" value="4"/>
</dbReference>
<keyword evidence="3" id="KW-0812">Transmembrane</keyword>
<feature type="domain" description="Cadherin" evidence="14">
    <location>
        <begin position="147"/>
        <end position="253"/>
    </location>
</feature>
<feature type="domain" description="Cadherin" evidence="14">
    <location>
        <begin position="261"/>
        <end position="358"/>
    </location>
</feature>
<evidence type="ECO:0000256" key="8">
    <source>
        <dbReference type="ARBA" id="ARBA00022989"/>
    </source>
</evidence>
<evidence type="ECO:0000313" key="16">
    <source>
        <dbReference type="Proteomes" id="UP000594262"/>
    </source>
</evidence>
<evidence type="ECO:0000256" key="13">
    <source>
        <dbReference type="SAM" id="SignalP"/>
    </source>
</evidence>
<dbReference type="InterPro" id="IPR020894">
    <property type="entry name" value="Cadherin_CS"/>
</dbReference>
<evidence type="ECO:0000256" key="11">
    <source>
        <dbReference type="ARBA" id="ARBA00023180"/>
    </source>
</evidence>
<keyword evidence="4 13" id="KW-0732">Signal</keyword>
<dbReference type="GeneID" id="136822615"/>
<reference evidence="15" key="1">
    <citation type="submission" date="2021-01" db="UniProtKB">
        <authorList>
            <consortium name="EnsemblMetazoa"/>
        </authorList>
    </citation>
    <scope>IDENTIFICATION</scope>
</reference>
<dbReference type="InterPro" id="IPR002126">
    <property type="entry name" value="Cadherin-like_dom"/>
</dbReference>
<feature type="chain" id="PRO_5029590594" description="Cadherin domain-containing protein" evidence="13">
    <location>
        <begin position="21"/>
        <end position="510"/>
    </location>
</feature>
<dbReference type="PANTHER" id="PTHR24025">
    <property type="entry name" value="DESMOGLEIN FAMILY MEMBER"/>
    <property type="match status" value="1"/>
</dbReference>
<evidence type="ECO:0000256" key="12">
    <source>
        <dbReference type="PROSITE-ProRule" id="PRU00043"/>
    </source>
</evidence>
<dbReference type="EnsemblMetazoa" id="CLYHEMT007401.1">
    <property type="protein sequence ID" value="CLYHEMP007401.1"/>
    <property type="gene ID" value="CLYHEMG007401"/>
</dbReference>
<evidence type="ECO:0000256" key="9">
    <source>
        <dbReference type="ARBA" id="ARBA00023136"/>
    </source>
</evidence>
<dbReference type="GO" id="GO:0005911">
    <property type="term" value="C:cell-cell junction"/>
    <property type="evidence" value="ECO:0007669"/>
    <property type="project" value="TreeGrafter"/>
</dbReference>
<dbReference type="Proteomes" id="UP000594262">
    <property type="component" value="Unplaced"/>
</dbReference>
<keyword evidence="8" id="KW-1133">Transmembrane helix</keyword>
<evidence type="ECO:0000256" key="4">
    <source>
        <dbReference type="ARBA" id="ARBA00022729"/>
    </source>
</evidence>
<dbReference type="GO" id="GO:0005886">
    <property type="term" value="C:plasma membrane"/>
    <property type="evidence" value="ECO:0007669"/>
    <property type="project" value="InterPro"/>
</dbReference>
<sequence length="510" mass="59214">MHKLFILLILIAIATSLVEGRRPRIPRRKRQHHDHNYKPSFIKSPLILERHENTKEGFLLDDISQYAKDDEGDQLLYKLDVAGEEICTIGLTDGKLRLKIRPDREQKEEYRFQVIVSDSFEGGYDREAFLDVYLYILDENDNKPIFKNTPYHVDVSEATSIGKTLIRIFASDKDAGRNKDIRYVFRNKNGEDPEEFELVPNTGELKLRAPLNYEKKTSYTLEVMAMDSGSPALSEQTKVVINVIDVDDMKPFFVLHQHNKEIRENQPIGSQVAIVSARDGDKGINAEISYAIVAGDEYGLFKIDRKTGNVTVKGVLDREYYPKFTLQIEAYEADNVDSYARINLNIKLKDENDNRPKFENDHYSFELDEDKNEISPDRIISRDIKAYDDDVTWKNNFITYWMDENEYFEILSEAGTLIQKGDLRRQDKDHFKFFVYATERETSERYTDKTEIDIHLNRSKRRPKVINGYGEISGASGGGTYSNARRDYVNKYLFTVVLFLCTLFALRTQL</sequence>
<keyword evidence="6 12" id="KW-0106">Calcium</keyword>
<feature type="signal peptide" evidence="13">
    <location>
        <begin position="1"/>
        <end position="20"/>
    </location>
</feature>
<feature type="domain" description="Cadherin" evidence="14">
    <location>
        <begin position="359"/>
        <end position="465"/>
    </location>
</feature>
<dbReference type="FunFam" id="2.60.40.60:FF:000039">
    <property type="entry name" value="FAT atypical cadherin 3"/>
    <property type="match status" value="1"/>
</dbReference>
<dbReference type="InterPro" id="IPR015919">
    <property type="entry name" value="Cadherin-like_sf"/>
</dbReference>
<dbReference type="AlphaFoldDB" id="A0A7M5V7N1"/>
<keyword evidence="5" id="KW-0677">Repeat</keyword>
<dbReference type="GO" id="GO:0005509">
    <property type="term" value="F:calcium ion binding"/>
    <property type="evidence" value="ECO:0007669"/>
    <property type="project" value="UniProtKB-UniRule"/>
</dbReference>
<evidence type="ECO:0000256" key="1">
    <source>
        <dbReference type="ARBA" id="ARBA00004167"/>
    </source>
</evidence>
<dbReference type="RefSeq" id="XP_066934987.1">
    <property type="nucleotide sequence ID" value="XM_067078886.1"/>
</dbReference>
<protein>
    <recommendedName>
        <fullName evidence="14">Cadherin domain-containing protein</fullName>
    </recommendedName>
</protein>
<evidence type="ECO:0000256" key="2">
    <source>
        <dbReference type="ARBA" id="ARBA00022536"/>
    </source>
</evidence>
<dbReference type="OrthoDB" id="5989109at2759"/>
<comment type="subcellular location">
    <subcellularLocation>
        <location evidence="1">Membrane</location>
        <topology evidence="1">Single-pass membrane protein</topology>
    </subcellularLocation>
</comment>
<evidence type="ECO:0000313" key="15">
    <source>
        <dbReference type="EnsemblMetazoa" id="CLYHEMP007401.1"/>
    </source>
</evidence>
<keyword evidence="2" id="KW-0245">EGF-like domain</keyword>
<dbReference type="PROSITE" id="PS00232">
    <property type="entry name" value="CADHERIN_1"/>
    <property type="match status" value="1"/>
</dbReference>
<dbReference type="CDD" id="cd11304">
    <property type="entry name" value="Cadherin_repeat"/>
    <property type="match status" value="3"/>
</dbReference>
<dbReference type="Pfam" id="PF00028">
    <property type="entry name" value="Cadherin"/>
    <property type="match status" value="2"/>
</dbReference>